<evidence type="ECO:0000313" key="12">
    <source>
        <dbReference type="Proteomes" id="UP000028181"/>
    </source>
</evidence>
<dbReference type="PATRIC" id="fig|1028800.3.peg.2754"/>
<dbReference type="OrthoDB" id="9809323at2"/>
<evidence type="ECO:0000256" key="9">
    <source>
        <dbReference type="ARBA" id="ARBA00038276"/>
    </source>
</evidence>
<organism evidence="11 12">
    <name type="scientific">Neorhizobium galegae bv. orientalis str. HAMBI 540</name>
    <dbReference type="NCBI Taxonomy" id="1028800"/>
    <lineage>
        <taxon>Bacteria</taxon>
        <taxon>Pseudomonadati</taxon>
        <taxon>Pseudomonadota</taxon>
        <taxon>Alphaproteobacteria</taxon>
        <taxon>Hyphomicrobiales</taxon>
        <taxon>Rhizobiaceae</taxon>
        <taxon>Rhizobium/Agrobacterium group</taxon>
        <taxon>Neorhizobium</taxon>
    </lineage>
</organism>
<dbReference type="KEGG" id="ngg:RG540_CH27240"/>
<keyword evidence="2" id="KW-1277">Toxin-antitoxin system</keyword>
<evidence type="ECO:0000256" key="7">
    <source>
        <dbReference type="ARBA" id="ARBA00022840"/>
    </source>
</evidence>
<dbReference type="PANTHER" id="PTHR33571">
    <property type="entry name" value="SSL8005 PROTEIN"/>
    <property type="match status" value="1"/>
</dbReference>
<comment type="cofactor">
    <cofactor evidence="1">
        <name>Mg(2+)</name>
        <dbReference type="ChEBI" id="CHEBI:18420"/>
    </cofactor>
</comment>
<dbReference type="Pfam" id="PF01909">
    <property type="entry name" value="NTP_transf_2"/>
    <property type="match status" value="1"/>
</dbReference>
<dbReference type="RefSeq" id="WP_038588732.1">
    <property type="nucleotide sequence ID" value="NZ_HG938353.1"/>
</dbReference>
<keyword evidence="3" id="KW-0808">Transferase</keyword>
<evidence type="ECO:0000256" key="3">
    <source>
        <dbReference type="ARBA" id="ARBA00022679"/>
    </source>
</evidence>
<accession>A0A068SV26</accession>
<evidence type="ECO:0000256" key="5">
    <source>
        <dbReference type="ARBA" id="ARBA00022723"/>
    </source>
</evidence>
<protein>
    <submittedName>
        <fullName evidence="11">DNA polymerase beta domain protein region</fullName>
    </submittedName>
</protein>
<dbReference type="SUPFAM" id="SSF81301">
    <property type="entry name" value="Nucleotidyltransferase"/>
    <property type="match status" value="1"/>
</dbReference>
<keyword evidence="6" id="KW-0547">Nucleotide-binding</keyword>
<dbReference type="eggNOG" id="COG1669">
    <property type="taxonomic scope" value="Bacteria"/>
</dbReference>
<gene>
    <name evidence="11" type="ORF">RG540_CH27240</name>
</gene>
<dbReference type="GO" id="GO:0005524">
    <property type="term" value="F:ATP binding"/>
    <property type="evidence" value="ECO:0007669"/>
    <property type="project" value="UniProtKB-KW"/>
</dbReference>
<dbReference type="AlphaFoldDB" id="A0A068SV26"/>
<dbReference type="PANTHER" id="PTHR33571:SF12">
    <property type="entry name" value="BSL3053 PROTEIN"/>
    <property type="match status" value="1"/>
</dbReference>
<keyword evidence="8" id="KW-0460">Magnesium</keyword>
<dbReference type="Gene3D" id="3.30.460.10">
    <property type="entry name" value="Beta Polymerase, domain 2"/>
    <property type="match status" value="1"/>
</dbReference>
<keyword evidence="7" id="KW-0067">ATP-binding</keyword>
<feature type="domain" description="Polymerase nucleotidyl transferase" evidence="10">
    <location>
        <begin position="13"/>
        <end position="94"/>
    </location>
</feature>
<keyword evidence="4" id="KW-0548">Nucleotidyltransferase</keyword>
<dbReference type="GO" id="GO:0016779">
    <property type="term" value="F:nucleotidyltransferase activity"/>
    <property type="evidence" value="ECO:0007669"/>
    <property type="project" value="UniProtKB-KW"/>
</dbReference>
<dbReference type="InterPro" id="IPR052038">
    <property type="entry name" value="Type-VII_TA_antitoxin"/>
</dbReference>
<evidence type="ECO:0000256" key="4">
    <source>
        <dbReference type="ARBA" id="ARBA00022695"/>
    </source>
</evidence>
<dbReference type="InterPro" id="IPR002934">
    <property type="entry name" value="Polymerase_NTP_transf_dom"/>
</dbReference>
<evidence type="ECO:0000256" key="2">
    <source>
        <dbReference type="ARBA" id="ARBA00022649"/>
    </source>
</evidence>
<dbReference type="InterPro" id="IPR043519">
    <property type="entry name" value="NT_sf"/>
</dbReference>
<reference evidence="12" key="1">
    <citation type="journal article" date="2014" name="BMC Genomics">
        <title>Genome sequencing of two Neorhizobium galegae strains reveals a noeT gene responsible for the unusual acetylation of the nodulation factors.</title>
        <authorList>
            <person name="Osterman J."/>
            <person name="Marsh J."/>
            <person name="Laine P.K."/>
            <person name="Zeng Z."/>
            <person name="Alatalo E."/>
            <person name="Sullivan J.T."/>
            <person name="Young J.P."/>
            <person name="Thomas-Oates J."/>
            <person name="Paulin L."/>
            <person name="Lindstrom K."/>
        </authorList>
    </citation>
    <scope>NUCLEOTIDE SEQUENCE [LARGE SCALE GENOMIC DNA]</scope>
    <source>
        <strain evidence="12">HAMBI 540</strain>
    </source>
</reference>
<dbReference type="GeneID" id="24259286"/>
<evidence type="ECO:0000256" key="8">
    <source>
        <dbReference type="ARBA" id="ARBA00022842"/>
    </source>
</evidence>
<dbReference type="EMBL" id="HG938353">
    <property type="protein sequence ID" value="CDN48890.1"/>
    <property type="molecule type" value="Genomic_DNA"/>
</dbReference>
<dbReference type="Proteomes" id="UP000028181">
    <property type="component" value="Chromosome I"/>
</dbReference>
<proteinExistence type="inferred from homology"/>
<evidence type="ECO:0000259" key="10">
    <source>
        <dbReference type="Pfam" id="PF01909"/>
    </source>
</evidence>
<comment type="similarity">
    <text evidence="9">Belongs to the MntA antitoxin family.</text>
</comment>
<dbReference type="CDD" id="cd05403">
    <property type="entry name" value="NT_KNTase_like"/>
    <property type="match status" value="1"/>
</dbReference>
<evidence type="ECO:0000256" key="6">
    <source>
        <dbReference type="ARBA" id="ARBA00022741"/>
    </source>
</evidence>
<dbReference type="GO" id="GO:0046872">
    <property type="term" value="F:metal ion binding"/>
    <property type="evidence" value="ECO:0007669"/>
    <property type="project" value="UniProtKB-KW"/>
</dbReference>
<dbReference type="HOGENOM" id="CLU_130257_10_2_5"/>
<name>A0A068SV26_NEOGA</name>
<keyword evidence="5" id="KW-0479">Metal-binding</keyword>
<evidence type="ECO:0000313" key="11">
    <source>
        <dbReference type="EMBL" id="CDN48890.1"/>
    </source>
</evidence>
<sequence length="96" mass="10565">MRPSEVLEKNRDIIREIVARRQVSNPRVYGSVLRGEDRSDSDLDILVDPSPTTSLFTLGGLQGDLEEALGVPVDVKVPGDFPPKIRERIVAEALAI</sequence>
<keyword evidence="12" id="KW-1185">Reference proteome</keyword>
<evidence type="ECO:0000256" key="1">
    <source>
        <dbReference type="ARBA" id="ARBA00001946"/>
    </source>
</evidence>